<evidence type="ECO:0000256" key="8">
    <source>
        <dbReference type="ARBA" id="ARBA00023136"/>
    </source>
</evidence>
<comment type="subcellular location">
    <subcellularLocation>
        <location evidence="1">Cell membrane</location>
        <topology evidence="1">Multi-pass membrane protein</topology>
    </subcellularLocation>
</comment>
<feature type="transmembrane region" description="Helical" evidence="10">
    <location>
        <begin position="122"/>
        <end position="141"/>
    </location>
</feature>
<keyword evidence="6" id="KW-0769">Symport</keyword>
<evidence type="ECO:0000313" key="11">
    <source>
        <dbReference type="EMBL" id="MER6615232.1"/>
    </source>
</evidence>
<keyword evidence="7 10" id="KW-1133">Transmembrane helix</keyword>
<keyword evidence="5 10" id="KW-0812">Transmembrane</keyword>
<proteinExistence type="inferred from homology"/>
<dbReference type="PROSITE" id="PS50283">
    <property type="entry name" value="NA_SOLUT_SYMP_3"/>
    <property type="match status" value="1"/>
</dbReference>
<reference evidence="11 12" key="1">
    <citation type="submission" date="2024-06" db="EMBL/GenBank/DDBJ databases">
        <title>The Natural Products Discovery Center: Release of the First 8490 Sequenced Strains for Exploring Actinobacteria Biosynthetic Diversity.</title>
        <authorList>
            <person name="Kalkreuter E."/>
            <person name="Kautsar S.A."/>
            <person name="Yang D."/>
            <person name="Bader C.D."/>
            <person name="Teijaro C.N."/>
            <person name="Fluegel L."/>
            <person name="Davis C.M."/>
            <person name="Simpson J.R."/>
            <person name="Lauterbach L."/>
            <person name="Steele A.D."/>
            <person name="Gui C."/>
            <person name="Meng S."/>
            <person name="Li G."/>
            <person name="Viehrig K."/>
            <person name="Ye F."/>
            <person name="Su P."/>
            <person name="Kiefer A.F."/>
            <person name="Nichols A."/>
            <person name="Cepeda A.J."/>
            <person name="Yan W."/>
            <person name="Fan B."/>
            <person name="Jiang Y."/>
            <person name="Adhikari A."/>
            <person name="Zheng C.-J."/>
            <person name="Schuster L."/>
            <person name="Cowan T.M."/>
            <person name="Smanski M.J."/>
            <person name="Chevrette M.G."/>
            <person name="De Carvalho L.P.S."/>
            <person name="Shen B."/>
        </authorList>
    </citation>
    <scope>NUCLEOTIDE SEQUENCE [LARGE SCALE GENOMIC DNA]</scope>
    <source>
        <strain evidence="11 12">NPDC000837</strain>
    </source>
</reference>
<dbReference type="Gene3D" id="1.20.1730.10">
    <property type="entry name" value="Sodium/glucose cotransporter"/>
    <property type="match status" value="1"/>
</dbReference>
<dbReference type="Proteomes" id="UP001445472">
    <property type="component" value="Unassembled WGS sequence"/>
</dbReference>
<evidence type="ECO:0000256" key="6">
    <source>
        <dbReference type="ARBA" id="ARBA00022847"/>
    </source>
</evidence>
<sequence>MNGFSSEAQTMSLIAFIAVITVTLLLCVMTGPDRDDLGEFYTGYRSLSPVQSGLAIAGDYISAGTVLGTIGIIALLGYDGMTLALSTVLSLVLMMFLLAEPLRNAGRFTMGDVFSRRAHGPVVRITTAAVTLAALLPLVIFQLAGAGDLLAVVLGFHADGFKTGSIVFLGLLMITYAAIGGMKGTAFIQIVKTVVLLAAATAIAVLILDRFDFSPPALLDAAKAGSGLGDAYLTSGLQFAGDEVDMISTQLTVVLGAAVLPHITMRMFTARNASAVRRSMSWAVSIAVVTCLLIAVIGFGAAALVGHKELAAGDPQGKTAFLMVTQAVMGPDPSTLETLLFTAVATAIFLTLLASVAGITLACANTLAHDLIAHGLRRAGLDDRAEMAFARGAAAVVGLVAIAIAAGARHLNLQALLTLSFCIGASAVAPALVYTLFWRRYTRTGLLATLIVGTGSALLLMTGSNLVSGSPQSIFPDEDFNWFPFTTTGLVSVPLGFLAGWLATVLYDSDAIVQRRRYEELEPTILAGVPTNSPTNS</sequence>
<dbReference type="PANTHER" id="PTHR48086">
    <property type="entry name" value="SODIUM/PROLINE SYMPORTER-RELATED"/>
    <property type="match status" value="1"/>
</dbReference>
<dbReference type="InterPro" id="IPR001734">
    <property type="entry name" value="Na/solute_symporter"/>
</dbReference>
<accession>A0ABV1UY98</accession>
<keyword evidence="4" id="KW-1003">Cell membrane</keyword>
<feature type="transmembrane region" description="Helical" evidence="10">
    <location>
        <begin position="388"/>
        <end position="408"/>
    </location>
</feature>
<dbReference type="InterPro" id="IPR050277">
    <property type="entry name" value="Sodium:Solute_Symporter"/>
</dbReference>
<feature type="transmembrane region" description="Helical" evidence="10">
    <location>
        <begin position="280"/>
        <end position="305"/>
    </location>
</feature>
<evidence type="ECO:0000256" key="5">
    <source>
        <dbReference type="ARBA" id="ARBA00022692"/>
    </source>
</evidence>
<evidence type="ECO:0000256" key="10">
    <source>
        <dbReference type="SAM" id="Phobius"/>
    </source>
</evidence>
<feature type="transmembrane region" description="Helical" evidence="10">
    <location>
        <begin position="444"/>
        <end position="462"/>
    </location>
</feature>
<evidence type="ECO:0000256" key="9">
    <source>
        <dbReference type="RuleBase" id="RU362091"/>
    </source>
</evidence>
<feature type="transmembrane region" description="Helical" evidence="10">
    <location>
        <begin position="161"/>
        <end position="179"/>
    </location>
</feature>
<feature type="transmembrane region" description="Helical" evidence="10">
    <location>
        <begin position="12"/>
        <end position="32"/>
    </location>
</feature>
<comment type="similarity">
    <text evidence="2 9">Belongs to the sodium:solute symporter (SSF) (TC 2.A.21) family.</text>
</comment>
<keyword evidence="8 10" id="KW-0472">Membrane</keyword>
<evidence type="ECO:0000256" key="7">
    <source>
        <dbReference type="ARBA" id="ARBA00022989"/>
    </source>
</evidence>
<feature type="transmembrane region" description="Helical" evidence="10">
    <location>
        <begin position="83"/>
        <end position="102"/>
    </location>
</feature>
<evidence type="ECO:0000313" key="12">
    <source>
        <dbReference type="Proteomes" id="UP001445472"/>
    </source>
</evidence>
<dbReference type="InterPro" id="IPR038377">
    <property type="entry name" value="Na/Glc_symporter_sf"/>
</dbReference>
<evidence type="ECO:0000256" key="3">
    <source>
        <dbReference type="ARBA" id="ARBA00022448"/>
    </source>
</evidence>
<dbReference type="CDD" id="cd11480">
    <property type="entry name" value="SLC5sbd_u4"/>
    <property type="match status" value="1"/>
</dbReference>
<name>A0ABV1UY98_9ACTN</name>
<dbReference type="Pfam" id="PF00474">
    <property type="entry name" value="SSF"/>
    <property type="match status" value="1"/>
</dbReference>
<feature type="transmembrane region" description="Helical" evidence="10">
    <location>
        <begin position="247"/>
        <end position="268"/>
    </location>
</feature>
<protein>
    <submittedName>
        <fullName evidence="11">Cation acetate symporter</fullName>
    </submittedName>
</protein>
<dbReference type="RefSeq" id="WP_351976854.1">
    <property type="nucleotide sequence ID" value="NZ_JBEPBX010000015.1"/>
</dbReference>
<gene>
    <name evidence="11" type="ORF">ABT276_18060</name>
</gene>
<keyword evidence="12" id="KW-1185">Reference proteome</keyword>
<comment type="caution">
    <text evidence="11">The sequence shown here is derived from an EMBL/GenBank/DDBJ whole genome shotgun (WGS) entry which is preliminary data.</text>
</comment>
<evidence type="ECO:0000256" key="1">
    <source>
        <dbReference type="ARBA" id="ARBA00004651"/>
    </source>
</evidence>
<dbReference type="EMBL" id="JBEPBX010000015">
    <property type="protein sequence ID" value="MER6615232.1"/>
    <property type="molecule type" value="Genomic_DNA"/>
</dbReference>
<feature type="transmembrane region" description="Helical" evidence="10">
    <location>
        <begin position="339"/>
        <end position="367"/>
    </location>
</feature>
<organism evidence="11 12">
    <name type="scientific">Streptomyces xantholiticus</name>
    <dbReference type="NCBI Taxonomy" id="68285"/>
    <lineage>
        <taxon>Bacteria</taxon>
        <taxon>Bacillati</taxon>
        <taxon>Actinomycetota</taxon>
        <taxon>Actinomycetes</taxon>
        <taxon>Kitasatosporales</taxon>
        <taxon>Streptomycetaceae</taxon>
        <taxon>Streptomyces</taxon>
    </lineage>
</organism>
<keyword evidence="3" id="KW-0813">Transport</keyword>
<feature type="transmembrane region" description="Helical" evidence="10">
    <location>
        <begin position="414"/>
        <end position="437"/>
    </location>
</feature>
<evidence type="ECO:0000256" key="4">
    <source>
        <dbReference type="ARBA" id="ARBA00022475"/>
    </source>
</evidence>
<evidence type="ECO:0000256" key="2">
    <source>
        <dbReference type="ARBA" id="ARBA00006434"/>
    </source>
</evidence>
<feature type="transmembrane region" description="Helical" evidence="10">
    <location>
        <begin position="53"/>
        <end position="77"/>
    </location>
</feature>
<feature type="transmembrane region" description="Helical" evidence="10">
    <location>
        <begin position="482"/>
        <end position="507"/>
    </location>
</feature>
<feature type="transmembrane region" description="Helical" evidence="10">
    <location>
        <begin position="186"/>
        <end position="208"/>
    </location>
</feature>
<dbReference type="PANTHER" id="PTHR48086:SF6">
    <property type="entry name" value="CATION_ACETATE SYMPORTER ACTP"/>
    <property type="match status" value="1"/>
</dbReference>